<evidence type="ECO:0000313" key="5">
    <source>
        <dbReference type="Proteomes" id="UP001211065"/>
    </source>
</evidence>
<dbReference type="EMBL" id="JADGJW010000394">
    <property type="protein sequence ID" value="KAJ3218120.1"/>
    <property type="molecule type" value="Genomic_DNA"/>
</dbReference>
<dbReference type="GO" id="GO:0008270">
    <property type="term" value="F:zinc ion binding"/>
    <property type="evidence" value="ECO:0007669"/>
    <property type="project" value="UniProtKB-KW"/>
</dbReference>
<keyword evidence="1" id="KW-0479">Metal-binding</keyword>
<dbReference type="SMART" id="SM00355">
    <property type="entry name" value="ZnF_C2H2"/>
    <property type="match status" value="3"/>
</dbReference>
<reference evidence="4" key="1">
    <citation type="submission" date="2020-05" db="EMBL/GenBank/DDBJ databases">
        <title>Phylogenomic resolution of chytrid fungi.</title>
        <authorList>
            <person name="Stajich J.E."/>
            <person name="Amses K."/>
            <person name="Simmons R."/>
            <person name="Seto K."/>
            <person name="Myers J."/>
            <person name="Bonds A."/>
            <person name="Quandt C.A."/>
            <person name="Barry K."/>
            <person name="Liu P."/>
            <person name="Grigoriev I."/>
            <person name="Longcore J.E."/>
            <person name="James T.Y."/>
        </authorList>
    </citation>
    <scope>NUCLEOTIDE SEQUENCE</scope>
    <source>
        <strain evidence="4">JEL0476</strain>
    </source>
</reference>
<dbReference type="PROSITE" id="PS00028">
    <property type="entry name" value="ZINC_FINGER_C2H2_1"/>
    <property type="match status" value="1"/>
</dbReference>
<dbReference type="Proteomes" id="UP001211065">
    <property type="component" value="Unassembled WGS sequence"/>
</dbReference>
<sequence>MDKKLCKCLWKNCNFAFSEEKETFEHVFTTHSVKGRQDCLWISNHFKGPCNERFKHKGQFKDHLVTHFSLDFRPLACPFCCKRLRSRQELGKHKKTHTTNSQPLQKNSETTNTFNNQINSTQFQAPIISIKSLITNNYNYSSIVSIPCIKSEPNINLTSFLYTAKNRISPLTMTHTSISALELSCNDQPVVDYSHVKGKERLSDRNNCQIVKIIPCVEEKKYKNQNFEDLELLCNTAIATHYKVPNNLSLTHEIGFNICMVLGLSEMFNKDYGIIIPEDFKNMIIAIFKREGSHGRVPPNYLRLLDTLWRRTPYALPFKQQMEEKYHVQDQIKRSKKIFNVMFKNFTAVLRKVLKLELDNLNDQGET</sequence>
<feature type="compositionally biased region" description="Polar residues" evidence="2">
    <location>
        <begin position="98"/>
        <end position="113"/>
    </location>
</feature>
<comment type="caution">
    <text evidence="4">The sequence shown here is derived from an EMBL/GenBank/DDBJ whole genome shotgun (WGS) entry which is preliminary data.</text>
</comment>
<keyword evidence="1" id="KW-0862">Zinc</keyword>
<organism evidence="4 5">
    <name type="scientific">Clydaea vesicula</name>
    <dbReference type="NCBI Taxonomy" id="447962"/>
    <lineage>
        <taxon>Eukaryota</taxon>
        <taxon>Fungi</taxon>
        <taxon>Fungi incertae sedis</taxon>
        <taxon>Chytridiomycota</taxon>
        <taxon>Chytridiomycota incertae sedis</taxon>
        <taxon>Chytridiomycetes</taxon>
        <taxon>Lobulomycetales</taxon>
        <taxon>Lobulomycetaceae</taxon>
        <taxon>Clydaea</taxon>
    </lineage>
</organism>
<name>A0AAD5U2S0_9FUNG</name>
<dbReference type="InterPro" id="IPR013087">
    <property type="entry name" value="Znf_C2H2_type"/>
</dbReference>
<evidence type="ECO:0000259" key="3">
    <source>
        <dbReference type="PROSITE" id="PS50157"/>
    </source>
</evidence>
<keyword evidence="1" id="KW-0863">Zinc-finger</keyword>
<evidence type="ECO:0000256" key="1">
    <source>
        <dbReference type="PROSITE-ProRule" id="PRU00042"/>
    </source>
</evidence>
<gene>
    <name evidence="4" type="ORF">HK099_005183</name>
</gene>
<feature type="domain" description="C2H2-type" evidence="3">
    <location>
        <begin position="75"/>
        <end position="102"/>
    </location>
</feature>
<dbReference type="PROSITE" id="PS50157">
    <property type="entry name" value="ZINC_FINGER_C2H2_2"/>
    <property type="match status" value="1"/>
</dbReference>
<feature type="region of interest" description="Disordered" evidence="2">
    <location>
        <begin position="91"/>
        <end position="113"/>
    </location>
</feature>
<accession>A0AAD5U2S0</accession>
<dbReference type="Gene3D" id="3.30.160.60">
    <property type="entry name" value="Classic Zinc Finger"/>
    <property type="match status" value="1"/>
</dbReference>
<evidence type="ECO:0000313" key="4">
    <source>
        <dbReference type="EMBL" id="KAJ3218120.1"/>
    </source>
</evidence>
<evidence type="ECO:0000256" key="2">
    <source>
        <dbReference type="SAM" id="MobiDB-lite"/>
    </source>
</evidence>
<proteinExistence type="predicted"/>
<dbReference type="AlphaFoldDB" id="A0AAD5U2S0"/>
<protein>
    <recommendedName>
        <fullName evidence="3">C2H2-type domain-containing protein</fullName>
    </recommendedName>
</protein>
<keyword evidence="5" id="KW-1185">Reference proteome</keyword>